<dbReference type="InterPro" id="IPR016186">
    <property type="entry name" value="C-type_lectin-like/link_sf"/>
</dbReference>
<dbReference type="OrthoDB" id="8066719at2759"/>
<keyword evidence="4" id="KW-1185">Reference proteome</keyword>
<feature type="signal peptide" evidence="1">
    <location>
        <begin position="1"/>
        <end position="23"/>
    </location>
</feature>
<evidence type="ECO:0000313" key="3">
    <source>
        <dbReference type="EMBL" id="KAF7987716.1"/>
    </source>
</evidence>
<keyword evidence="1" id="KW-0732">Signal</keyword>
<gene>
    <name evidence="3" type="ORF">HCN44_003579</name>
</gene>
<name>A0A834XIR7_APHGI</name>
<organism evidence="3 4">
    <name type="scientific">Aphidius gifuensis</name>
    <name type="common">Parasitoid wasp</name>
    <dbReference type="NCBI Taxonomy" id="684658"/>
    <lineage>
        <taxon>Eukaryota</taxon>
        <taxon>Metazoa</taxon>
        <taxon>Ecdysozoa</taxon>
        <taxon>Arthropoda</taxon>
        <taxon>Hexapoda</taxon>
        <taxon>Insecta</taxon>
        <taxon>Pterygota</taxon>
        <taxon>Neoptera</taxon>
        <taxon>Endopterygota</taxon>
        <taxon>Hymenoptera</taxon>
        <taxon>Apocrita</taxon>
        <taxon>Ichneumonoidea</taxon>
        <taxon>Braconidae</taxon>
        <taxon>Aphidiinae</taxon>
        <taxon>Aphidius</taxon>
    </lineage>
</organism>
<dbReference type="Gene3D" id="3.10.100.10">
    <property type="entry name" value="Mannose-Binding Protein A, subunit A"/>
    <property type="match status" value="1"/>
</dbReference>
<dbReference type="Pfam" id="PF00059">
    <property type="entry name" value="Lectin_C"/>
    <property type="match status" value="1"/>
</dbReference>
<evidence type="ECO:0000256" key="1">
    <source>
        <dbReference type="SAM" id="SignalP"/>
    </source>
</evidence>
<feature type="chain" id="PRO_5032683571" description="C-type lectin domain-containing protein" evidence="1">
    <location>
        <begin position="24"/>
        <end position="274"/>
    </location>
</feature>
<dbReference type="PANTHER" id="PTHR22803">
    <property type="entry name" value="MANNOSE, PHOSPHOLIPASE, LECTIN RECEPTOR RELATED"/>
    <property type="match status" value="1"/>
</dbReference>
<dbReference type="EMBL" id="JACMRX010000006">
    <property type="protein sequence ID" value="KAF7987716.1"/>
    <property type="molecule type" value="Genomic_DNA"/>
</dbReference>
<dbReference type="AlphaFoldDB" id="A0A834XIR7"/>
<dbReference type="SMART" id="SM00034">
    <property type="entry name" value="CLECT"/>
    <property type="match status" value="1"/>
</dbReference>
<proteinExistence type="predicted"/>
<dbReference type="Proteomes" id="UP000639338">
    <property type="component" value="Unassembled WGS sequence"/>
</dbReference>
<dbReference type="InterPro" id="IPR001304">
    <property type="entry name" value="C-type_lectin-like"/>
</dbReference>
<dbReference type="InterPro" id="IPR016187">
    <property type="entry name" value="CTDL_fold"/>
</dbReference>
<feature type="domain" description="C-type lectin" evidence="2">
    <location>
        <begin position="146"/>
        <end position="259"/>
    </location>
</feature>
<protein>
    <recommendedName>
        <fullName evidence="2">C-type lectin domain-containing protein</fullName>
    </recommendedName>
</protein>
<evidence type="ECO:0000259" key="2">
    <source>
        <dbReference type="PROSITE" id="PS50041"/>
    </source>
</evidence>
<reference evidence="3 4" key="1">
    <citation type="submission" date="2020-08" db="EMBL/GenBank/DDBJ databases">
        <title>Aphidius gifuensis genome sequencing and assembly.</title>
        <authorList>
            <person name="Du Z."/>
        </authorList>
    </citation>
    <scope>NUCLEOTIDE SEQUENCE [LARGE SCALE GENOMIC DNA]</scope>
    <source>
        <strain evidence="3">YNYX2018</strain>
        <tissue evidence="3">Adults</tissue>
    </source>
</reference>
<comment type="caution">
    <text evidence="3">The sequence shown here is derived from an EMBL/GenBank/DDBJ whole genome shotgun (WGS) entry which is preliminary data.</text>
</comment>
<sequence>MEINKIYLINLLLLLLLINIATSNSCRDDKIQPEYKLIKKHSRSNETILSRAKLSSLKLCQEFSISKKALAFNFRNIKNSTMNNHDVNNNRHDDTYQFNCQALACPEIKSMTSLVYDKHYSYYSLYDNKTMPINQTIYCLKKIGLFVYYEDVNNYKNAKLTCDNIQAKLASIESYEKSENLSKFIFNKATFVGLINHGKIRRWKNDFDESLSCFNFRSWAPDEPSSRGCVALIRSKIRGNYHGLWTVVPCSQSLPFICEIIPEYLMEKNLINDK</sequence>
<accession>A0A834XIR7</accession>
<evidence type="ECO:0000313" key="4">
    <source>
        <dbReference type="Proteomes" id="UP000639338"/>
    </source>
</evidence>
<dbReference type="SUPFAM" id="SSF56436">
    <property type="entry name" value="C-type lectin-like"/>
    <property type="match status" value="1"/>
</dbReference>
<dbReference type="CDD" id="cd00037">
    <property type="entry name" value="CLECT"/>
    <property type="match status" value="1"/>
</dbReference>
<dbReference type="PROSITE" id="PS50041">
    <property type="entry name" value="C_TYPE_LECTIN_2"/>
    <property type="match status" value="1"/>
</dbReference>
<dbReference type="InterPro" id="IPR050111">
    <property type="entry name" value="C-type_lectin/snaclec_domain"/>
</dbReference>